<dbReference type="InterPro" id="IPR007227">
    <property type="entry name" value="Cell_shape_determining_MreD"/>
</dbReference>
<keyword evidence="7 8" id="KW-0472">Membrane</keyword>
<gene>
    <name evidence="10" type="ORF">IV55_GL001931</name>
    <name evidence="9" type="ORF">LSI01_05550</name>
</gene>
<reference evidence="9 12" key="2">
    <citation type="submission" date="2019-07" db="EMBL/GenBank/DDBJ databases">
        <title>Whole genome shotgun sequence of Lactobacillus siliginis NBRC 101315.</title>
        <authorList>
            <person name="Hosoyama A."/>
            <person name="Uohara A."/>
            <person name="Ohji S."/>
            <person name="Ichikawa N."/>
        </authorList>
    </citation>
    <scope>NUCLEOTIDE SEQUENCE [LARGE SCALE GENOMIC DNA]</scope>
    <source>
        <strain evidence="9 12">NBRC 101315</strain>
    </source>
</reference>
<dbReference type="OrthoDB" id="2148512at2"/>
<feature type="transmembrane region" description="Helical" evidence="8">
    <location>
        <begin position="143"/>
        <end position="164"/>
    </location>
</feature>
<dbReference type="GO" id="GO:0005886">
    <property type="term" value="C:plasma membrane"/>
    <property type="evidence" value="ECO:0007669"/>
    <property type="project" value="UniProtKB-SubCell"/>
</dbReference>
<keyword evidence="11" id="KW-1185">Reference proteome</keyword>
<name>A0A0R2L0Z4_9LACO</name>
<evidence type="ECO:0000256" key="1">
    <source>
        <dbReference type="ARBA" id="ARBA00004651"/>
    </source>
</evidence>
<dbReference type="AlphaFoldDB" id="A0A0R2L0Z4"/>
<dbReference type="EMBL" id="JQCB01000008">
    <property type="protein sequence ID" value="KRN95471.1"/>
    <property type="molecule type" value="Genomic_DNA"/>
</dbReference>
<evidence type="ECO:0000256" key="6">
    <source>
        <dbReference type="ARBA" id="ARBA00022989"/>
    </source>
</evidence>
<accession>A0A0R2L0Z4</accession>
<dbReference type="EMBL" id="BJUD01000006">
    <property type="protein sequence ID" value="GEK28244.1"/>
    <property type="molecule type" value="Genomic_DNA"/>
</dbReference>
<evidence type="ECO:0000256" key="5">
    <source>
        <dbReference type="ARBA" id="ARBA00022960"/>
    </source>
</evidence>
<evidence type="ECO:0000313" key="12">
    <source>
        <dbReference type="Proteomes" id="UP000321429"/>
    </source>
</evidence>
<dbReference type="STRING" id="348151.IV55_GL001931"/>
<dbReference type="Proteomes" id="UP000321429">
    <property type="component" value="Unassembled WGS sequence"/>
</dbReference>
<evidence type="ECO:0000256" key="2">
    <source>
        <dbReference type="ARBA" id="ARBA00007776"/>
    </source>
</evidence>
<evidence type="ECO:0000313" key="9">
    <source>
        <dbReference type="EMBL" id="GEK28244.1"/>
    </source>
</evidence>
<comment type="caution">
    <text evidence="10">The sequence shown here is derived from an EMBL/GenBank/DDBJ whole genome shotgun (WGS) entry which is preliminary data.</text>
</comment>
<comment type="similarity">
    <text evidence="2">Belongs to the MreD family.</text>
</comment>
<dbReference type="PATRIC" id="fig|348151.3.peg.1984"/>
<protein>
    <submittedName>
        <fullName evidence="10">Uncharacterized protein</fullName>
    </submittedName>
</protein>
<evidence type="ECO:0000313" key="10">
    <source>
        <dbReference type="EMBL" id="KRN95471.1"/>
    </source>
</evidence>
<feature type="transmembrane region" description="Helical" evidence="8">
    <location>
        <begin position="63"/>
        <end position="94"/>
    </location>
</feature>
<proteinExistence type="inferred from homology"/>
<keyword evidence="3" id="KW-1003">Cell membrane</keyword>
<evidence type="ECO:0000256" key="4">
    <source>
        <dbReference type="ARBA" id="ARBA00022692"/>
    </source>
</evidence>
<dbReference type="Pfam" id="PF04093">
    <property type="entry name" value="MreD"/>
    <property type="match status" value="1"/>
</dbReference>
<dbReference type="Proteomes" id="UP000051139">
    <property type="component" value="Unassembled WGS sequence"/>
</dbReference>
<feature type="transmembrane region" description="Helical" evidence="8">
    <location>
        <begin position="106"/>
        <end position="131"/>
    </location>
</feature>
<evidence type="ECO:0000313" key="11">
    <source>
        <dbReference type="Proteomes" id="UP000051139"/>
    </source>
</evidence>
<dbReference type="NCBIfam" id="TIGR03426">
    <property type="entry name" value="shape_MreD"/>
    <property type="match status" value="1"/>
</dbReference>
<dbReference type="GO" id="GO:0008360">
    <property type="term" value="P:regulation of cell shape"/>
    <property type="evidence" value="ECO:0007669"/>
    <property type="project" value="UniProtKB-KW"/>
</dbReference>
<evidence type="ECO:0000256" key="7">
    <source>
        <dbReference type="ARBA" id="ARBA00023136"/>
    </source>
</evidence>
<reference evidence="10 11" key="1">
    <citation type="journal article" date="2015" name="Genome Announc.">
        <title>Expanding the biotechnology potential of lactobacilli through comparative genomics of 213 strains and associated genera.</title>
        <authorList>
            <person name="Sun Z."/>
            <person name="Harris H.M."/>
            <person name="McCann A."/>
            <person name="Guo C."/>
            <person name="Argimon S."/>
            <person name="Zhang W."/>
            <person name="Yang X."/>
            <person name="Jeffery I.B."/>
            <person name="Cooney J.C."/>
            <person name="Kagawa T.F."/>
            <person name="Liu W."/>
            <person name="Song Y."/>
            <person name="Salvetti E."/>
            <person name="Wrobel A."/>
            <person name="Rasinkangas P."/>
            <person name="Parkhill J."/>
            <person name="Rea M.C."/>
            <person name="O'Sullivan O."/>
            <person name="Ritari J."/>
            <person name="Douillard F.P."/>
            <person name="Paul Ross R."/>
            <person name="Yang R."/>
            <person name="Briner A.E."/>
            <person name="Felis G.E."/>
            <person name="de Vos W.M."/>
            <person name="Barrangou R."/>
            <person name="Klaenhammer T.R."/>
            <person name="Caufield P.W."/>
            <person name="Cui Y."/>
            <person name="Zhang H."/>
            <person name="O'Toole P.W."/>
        </authorList>
    </citation>
    <scope>NUCLEOTIDE SEQUENCE [LARGE SCALE GENOMIC DNA]</scope>
    <source>
        <strain evidence="10 11">DSM 22696</strain>
    </source>
</reference>
<comment type="subcellular location">
    <subcellularLocation>
        <location evidence="1">Cell membrane</location>
        <topology evidence="1">Multi-pass membrane protein</topology>
    </subcellularLocation>
</comment>
<sequence length="172" mass="19484">MKATRIKWFSALGLAICIFLDGAISQQLAGQLFTNGAKLVPELTTLWLLATAFFEDEIHVPTYWFAIVAGIVFDLFYAGYWGIYLFIFPVVVWLARTLRQYLPVNLFATLLVGFLGFAIQPLFSWIALRLIGLTSVSLADFMVVSLAPTLALNEVLLMIFYLPLRKLYLRHN</sequence>
<keyword evidence="6 8" id="KW-1133">Transmembrane helix</keyword>
<keyword evidence="4 8" id="KW-0812">Transmembrane</keyword>
<organism evidence="10 11">
    <name type="scientific">Furfurilactobacillus siliginis</name>
    <dbReference type="NCBI Taxonomy" id="348151"/>
    <lineage>
        <taxon>Bacteria</taxon>
        <taxon>Bacillati</taxon>
        <taxon>Bacillota</taxon>
        <taxon>Bacilli</taxon>
        <taxon>Lactobacillales</taxon>
        <taxon>Lactobacillaceae</taxon>
        <taxon>Furfurilactobacillus</taxon>
    </lineage>
</organism>
<evidence type="ECO:0000256" key="8">
    <source>
        <dbReference type="SAM" id="Phobius"/>
    </source>
</evidence>
<keyword evidence="5" id="KW-0133">Cell shape</keyword>
<dbReference type="RefSeq" id="WP_057810643.1">
    <property type="nucleotide sequence ID" value="NZ_BJUD01000006.1"/>
</dbReference>
<evidence type="ECO:0000256" key="3">
    <source>
        <dbReference type="ARBA" id="ARBA00022475"/>
    </source>
</evidence>